<dbReference type="PANTHER" id="PTHR43475">
    <property type="entry name" value="METHYLTHIORIBOSE-1-PHOSPHATE ISOMERASE"/>
    <property type="match status" value="1"/>
</dbReference>
<dbReference type="GO" id="GO:0003743">
    <property type="term" value="F:translation initiation factor activity"/>
    <property type="evidence" value="ECO:0007669"/>
    <property type="project" value="UniProtKB-KW"/>
</dbReference>
<dbReference type="InterPro" id="IPR042529">
    <property type="entry name" value="IF_2B-like_C"/>
</dbReference>
<evidence type="ECO:0000256" key="2">
    <source>
        <dbReference type="RuleBase" id="RU003814"/>
    </source>
</evidence>
<accession>A0A0M8N6L6</accession>
<dbReference type="EMBL" id="LGSR01000006">
    <property type="protein sequence ID" value="KOS21754.1"/>
    <property type="molecule type" value="Genomic_DNA"/>
</dbReference>
<dbReference type="InterPro" id="IPR015797">
    <property type="entry name" value="NUDIX_hydrolase-like_dom_sf"/>
</dbReference>
<dbReference type="AlphaFoldDB" id="A0A0M8N6L6"/>
<protein>
    <submittedName>
        <fullName evidence="4">Translation initiation factor eIF-2B subunit alpha</fullName>
    </submittedName>
</protein>
<keyword evidence="5" id="KW-1185">Reference proteome</keyword>
<keyword evidence="4" id="KW-0648">Protein biosynthesis</keyword>
<dbReference type="InterPro" id="IPR000649">
    <property type="entry name" value="IF-2B-related"/>
</dbReference>
<evidence type="ECO:0000259" key="3">
    <source>
        <dbReference type="PROSITE" id="PS51462"/>
    </source>
</evidence>
<dbReference type="Pfam" id="PF00293">
    <property type="entry name" value="NUDIX"/>
    <property type="match status" value="1"/>
</dbReference>
<evidence type="ECO:0000256" key="1">
    <source>
        <dbReference type="ARBA" id="ARBA00007251"/>
    </source>
</evidence>
<organism evidence="4 5">
    <name type="scientific">Escovopsis weberi</name>
    <dbReference type="NCBI Taxonomy" id="150374"/>
    <lineage>
        <taxon>Eukaryota</taxon>
        <taxon>Fungi</taxon>
        <taxon>Dikarya</taxon>
        <taxon>Ascomycota</taxon>
        <taxon>Pezizomycotina</taxon>
        <taxon>Sordariomycetes</taxon>
        <taxon>Hypocreomycetidae</taxon>
        <taxon>Hypocreales</taxon>
        <taxon>Hypocreaceae</taxon>
        <taxon>Escovopsis</taxon>
    </lineage>
</organism>
<comment type="caution">
    <text evidence="4">The sequence shown here is derived from an EMBL/GenBank/DDBJ whole genome shotgun (WGS) entry which is preliminary data.</text>
</comment>
<dbReference type="Gene3D" id="3.90.79.10">
    <property type="entry name" value="Nucleoside Triphosphate Pyrophosphohydrolase"/>
    <property type="match status" value="1"/>
</dbReference>
<dbReference type="PROSITE" id="PS51462">
    <property type="entry name" value="NUDIX"/>
    <property type="match status" value="1"/>
</dbReference>
<sequence length="514" mass="55447">MSALEKRSVTSSLIFKFPDDDESQRPQLALFRRSDKVRTYQNKYGLISGSIEPSDPTPLSCAWRELREETGLASPPLRLLRRGRPFSFRDESVGREWTVHPFMFKLEAARAGDITIDWEHSGYAWFDPADAAGRGGDGEGDGDDGLEGVPRLAQSVRSVWFEMELGARAGGVLAAGLRELRGDYESGARELAAKAMRIYAATAAALAEREHGSGDEEQNDEARRDAWWRGVRLAGWHLWKNGRESMGAAVANLVLAVLAVLEGEFRAAPSLAECARGAIARVCGASELSGRRIRESFHAVLGQVPPAPPQGPAEIRILTLSSSSMVRACLADALADPLGGRPLDIRVLESRPLFEGVKAARVLAALCKPPSRSTVTVYTDASAAVAARGVHLVLLGADAIDGSANVSNKTGSLPAVLAARHVAPGGRVVVVSEMAKVLPFDAPDEERSNVEEMASSWQEPDGERGFAVESILFEWVDAALVDHFATERGVLTAAEISQRADEIKQGADRFFVDI</sequence>
<dbReference type="SUPFAM" id="SSF100950">
    <property type="entry name" value="NagB/RpiA/CoA transferase-like"/>
    <property type="match status" value="1"/>
</dbReference>
<dbReference type="OrthoDB" id="206213at2759"/>
<gene>
    <name evidence="4" type="ORF">ESCO_001524</name>
</gene>
<dbReference type="SUPFAM" id="SSF55811">
    <property type="entry name" value="Nudix"/>
    <property type="match status" value="1"/>
</dbReference>
<keyword evidence="4" id="KW-0396">Initiation factor</keyword>
<dbReference type="STRING" id="150374.A0A0M8N6L6"/>
<dbReference type="PANTHER" id="PTHR43475:SF3">
    <property type="entry name" value="TRANSLATION INITIATION FACTOR EIF-2B SUBUNIT FAMILY PROTEIN (AFU_ORTHOLOGUE AFUA_2G14290)"/>
    <property type="match status" value="1"/>
</dbReference>
<evidence type="ECO:0000313" key="4">
    <source>
        <dbReference type="EMBL" id="KOS21754.1"/>
    </source>
</evidence>
<dbReference type="InterPro" id="IPR000086">
    <property type="entry name" value="NUDIX_hydrolase_dom"/>
</dbReference>
<reference evidence="4 5" key="1">
    <citation type="submission" date="2015-07" db="EMBL/GenBank/DDBJ databases">
        <title>The genome of the fungus Escovopsis weberi, a specialized disease agent of ant agriculture.</title>
        <authorList>
            <person name="de Man T.J."/>
            <person name="Stajich J.E."/>
            <person name="Kubicek C.P."/>
            <person name="Chenthamara K."/>
            <person name="Atanasova L."/>
            <person name="Druzhinina I.S."/>
            <person name="Birnbaum S."/>
            <person name="Barribeau S.M."/>
            <person name="Teiling C."/>
            <person name="Suen G."/>
            <person name="Currie C."/>
            <person name="Gerardo N.M."/>
        </authorList>
    </citation>
    <scope>NUCLEOTIDE SEQUENCE [LARGE SCALE GENOMIC DNA]</scope>
</reference>
<dbReference type="Pfam" id="PF01008">
    <property type="entry name" value="IF-2B"/>
    <property type="match status" value="1"/>
</dbReference>
<dbReference type="GO" id="GO:0019509">
    <property type="term" value="P:L-methionine salvage from methylthioadenosine"/>
    <property type="evidence" value="ECO:0007669"/>
    <property type="project" value="TreeGrafter"/>
</dbReference>
<proteinExistence type="inferred from homology"/>
<dbReference type="Proteomes" id="UP000053831">
    <property type="component" value="Unassembled WGS sequence"/>
</dbReference>
<name>A0A0M8N6L6_ESCWE</name>
<dbReference type="InterPro" id="IPR037171">
    <property type="entry name" value="NagB/RpiA_transferase-like"/>
</dbReference>
<feature type="domain" description="Nudix hydrolase" evidence="3">
    <location>
        <begin position="5"/>
        <end position="150"/>
    </location>
</feature>
<dbReference type="GO" id="GO:0046523">
    <property type="term" value="F:S-methyl-5-thioribose-1-phosphate isomerase activity"/>
    <property type="evidence" value="ECO:0007669"/>
    <property type="project" value="TreeGrafter"/>
</dbReference>
<comment type="similarity">
    <text evidence="1 2">Belongs to the eIF-2B alpha/beta/delta subunits family.</text>
</comment>
<evidence type="ECO:0000313" key="5">
    <source>
        <dbReference type="Proteomes" id="UP000053831"/>
    </source>
</evidence>
<dbReference type="Gene3D" id="3.40.50.10470">
    <property type="entry name" value="Translation initiation factor eif-2b, domain 2"/>
    <property type="match status" value="1"/>
</dbReference>